<evidence type="ECO:0000313" key="2">
    <source>
        <dbReference type="Proteomes" id="UP000789920"/>
    </source>
</evidence>
<accession>A0ACA9SII0</accession>
<gene>
    <name evidence="1" type="ORF">RPERSI_LOCUS31177</name>
</gene>
<protein>
    <submittedName>
        <fullName evidence="1">32228_t:CDS:1</fullName>
    </submittedName>
</protein>
<reference evidence="1" key="1">
    <citation type="submission" date="2021-06" db="EMBL/GenBank/DDBJ databases">
        <authorList>
            <person name="Kallberg Y."/>
            <person name="Tangrot J."/>
            <person name="Rosling A."/>
        </authorList>
    </citation>
    <scope>NUCLEOTIDE SEQUENCE</scope>
    <source>
        <strain evidence="1">MA461A</strain>
    </source>
</reference>
<feature type="non-terminal residue" evidence="1">
    <location>
        <position position="45"/>
    </location>
</feature>
<keyword evidence="2" id="KW-1185">Reference proteome</keyword>
<sequence length="45" mass="5271">EKEKGERHNKYIDNPQFDLRTLVKVIGRLNVFNGKRKIIFGTGKI</sequence>
<proteinExistence type="predicted"/>
<dbReference type="EMBL" id="CAJVQC010124631">
    <property type="protein sequence ID" value="CAG8839760.1"/>
    <property type="molecule type" value="Genomic_DNA"/>
</dbReference>
<evidence type="ECO:0000313" key="1">
    <source>
        <dbReference type="EMBL" id="CAG8839760.1"/>
    </source>
</evidence>
<name>A0ACA9SII0_9GLOM</name>
<dbReference type="Proteomes" id="UP000789920">
    <property type="component" value="Unassembled WGS sequence"/>
</dbReference>
<comment type="caution">
    <text evidence="1">The sequence shown here is derived from an EMBL/GenBank/DDBJ whole genome shotgun (WGS) entry which is preliminary data.</text>
</comment>
<feature type="non-terminal residue" evidence="1">
    <location>
        <position position="1"/>
    </location>
</feature>
<organism evidence="1 2">
    <name type="scientific">Racocetra persica</name>
    <dbReference type="NCBI Taxonomy" id="160502"/>
    <lineage>
        <taxon>Eukaryota</taxon>
        <taxon>Fungi</taxon>
        <taxon>Fungi incertae sedis</taxon>
        <taxon>Mucoromycota</taxon>
        <taxon>Glomeromycotina</taxon>
        <taxon>Glomeromycetes</taxon>
        <taxon>Diversisporales</taxon>
        <taxon>Gigasporaceae</taxon>
        <taxon>Racocetra</taxon>
    </lineage>
</organism>